<dbReference type="GlyGen" id="A0A8V1A3E8">
    <property type="glycosylation" value="1 site"/>
</dbReference>
<feature type="compositionally biased region" description="Gly residues" evidence="2">
    <location>
        <begin position="132"/>
        <end position="141"/>
    </location>
</feature>
<organism evidence="4 5">
    <name type="scientific">Gallus gallus</name>
    <name type="common">Chicken</name>
    <dbReference type="NCBI Taxonomy" id="9031"/>
    <lineage>
        <taxon>Eukaryota</taxon>
        <taxon>Metazoa</taxon>
        <taxon>Chordata</taxon>
        <taxon>Craniata</taxon>
        <taxon>Vertebrata</taxon>
        <taxon>Euteleostomi</taxon>
        <taxon>Archelosauria</taxon>
        <taxon>Archosauria</taxon>
        <taxon>Dinosauria</taxon>
        <taxon>Saurischia</taxon>
        <taxon>Theropoda</taxon>
        <taxon>Coelurosauria</taxon>
        <taxon>Aves</taxon>
        <taxon>Neognathae</taxon>
        <taxon>Galloanserae</taxon>
        <taxon>Galliformes</taxon>
        <taxon>Phasianidae</taxon>
        <taxon>Phasianinae</taxon>
        <taxon>Gallus</taxon>
    </lineage>
</organism>
<protein>
    <submittedName>
        <fullName evidence="4">H1.10 linker histone</fullName>
    </submittedName>
</protein>
<dbReference type="GeneTree" id="ENSGT00730000111536"/>
<dbReference type="GO" id="GO:0000786">
    <property type="term" value="C:nucleosome"/>
    <property type="evidence" value="ECO:0007669"/>
    <property type="project" value="InterPro"/>
</dbReference>
<evidence type="ECO:0000313" key="5">
    <source>
        <dbReference type="Proteomes" id="UP000000539"/>
    </source>
</evidence>
<dbReference type="InterPro" id="IPR036390">
    <property type="entry name" value="WH_DNA-bd_sf"/>
</dbReference>
<feature type="compositionally biased region" description="Low complexity" evidence="2">
    <location>
        <begin position="219"/>
        <end position="228"/>
    </location>
</feature>
<feature type="compositionally biased region" description="Basic and acidic residues" evidence="2">
    <location>
        <begin position="170"/>
        <end position="188"/>
    </location>
</feature>
<dbReference type="Ensembl" id="ENSGALT00010066137.1">
    <property type="protein sequence ID" value="ENSGALP00010040403.1"/>
    <property type="gene ID" value="ENSGALG00010027278.1"/>
</dbReference>
<dbReference type="CDD" id="cd00073">
    <property type="entry name" value="H15"/>
    <property type="match status" value="1"/>
</dbReference>
<sequence length="402" mass="41880">MSVDLEEADLPLTEAEEAPLAAEKKGASKKAKAGGSSLSPSKKRKNNKKKNQPGKYSQLVVETIRKLGERNGSSLAKIYNEAKKVAWFDQQNGRTYLKYSIKALVQNDTLLQVKGTGANGSFKLNRKKLEGGGDGAAGGETRGQEPEGREEIAQEGSGRRGGQEGQSQEGRQEGSRVPRGQEGEEVREAQGAQGPEGMRGGAARGALPARTGGCGAGCSADGPRGAAPRRPPGPASGAASAPIPLRLASFFLPAPPPPGRLSPIAPFCFRPRPSPLADGFGSPPAPLPGASRGFFPPGFHGSRSAPPLPPRHVGRLSPPPSSPRPPGTPALLAAIRKATAPPIGSRPPAPWQPPVRRQLAPAASGALKGPALPRGPRGWGWGLSAVRSGRVLMAFDFVFFFF</sequence>
<dbReference type="AlphaFoldDB" id="A0A8V1A3E8"/>
<feature type="compositionally biased region" description="Acidic residues" evidence="2">
    <location>
        <begin position="1"/>
        <end position="17"/>
    </location>
</feature>
<feature type="region of interest" description="Disordered" evidence="2">
    <location>
        <begin position="341"/>
        <end position="371"/>
    </location>
</feature>
<dbReference type="Proteomes" id="UP000000539">
    <property type="component" value="Chromosome 12"/>
</dbReference>
<evidence type="ECO:0000313" key="4">
    <source>
        <dbReference type="Ensembl" id="ENSGALP00010040403.1"/>
    </source>
</evidence>
<dbReference type="GO" id="GO:0003677">
    <property type="term" value="F:DNA binding"/>
    <property type="evidence" value="ECO:0007669"/>
    <property type="project" value="UniProtKB-KW"/>
</dbReference>
<reference evidence="4" key="2">
    <citation type="submission" date="2025-08" db="UniProtKB">
        <authorList>
            <consortium name="Ensembl"/>
        </authorList>
    </citation>
    <scope>IDENTIFICATION</scope>
    <source>
        <strain evidence="4">broiler</strain>
    </source>
</reference>
<dbReference type="InterPro" id="IPR036388">
    <property type="entry name" value="WH-like_DNA-bd_sf"/>
</dbReference>
<dbReference type="GO" id="GO:0006334">
    <property type="term" value="P:nucleosome assembly"/>
    <property type="evidence" value="ECO:0007669"/>
    <property type="project" value="InterPro"/>
</dbReference>
<feature type="region of interest" description="Disordered" evidence="2">
    <location>
        <begin position="115"/>
        <end position="240"/>
    </location>
</feature>
<feature type="compositionally biased region" description="Basic and acidic residues" evidence="2">
    <location>
        <begin position="142"/>
        <end position="162"/>
    </location>
</feature>
<proteinExistence type="predicted"/>
<gene>
    <name evidence="4" type="primary">H1-10</name>
</gene>
<dbReference type="InterPro" id="IPR005818">
    <property type="entry name" value="Histone_H1/H5_H15"/>
</dbReference>
<dbReference type="PROSITE" id="PS51504">
    <property type="entry name" value="H15"/>
    <property type="match status" value="1"/>
</dbReference>
<feature type="compositionally biased region" description="Pro residues" evidence="2">
    <location>
        <begin position="317"/>
        <end position="328"/>
    </location>
</feature>
<dbReference type="FunFam" id="1.10.10.10:FF:000353">
    <property type="entry name" value="H1 histone family member X"/>
    <property type="match status" value="1"/>
</dbReference>
<feature type="domain" description="H15" evidence="3">
    <location>
        <begin position="52"/>
        <end position="126"/>
    </location>
</feature>
<keyword evidence="5" id="KW-1185">Reference proteome</keyword>
<accession>A0A8V1A3E8</accession>
<feature type="region of interest" description="Disordered" evidence="2">
    <location>
        <begin position="270"/>
        <end position="329"/>
    </location>
</feature>
<name>A0A8V1A3E8_CHICK</name>
<dbReference type="Pfam" id="PF00538">
    <property type="entry name" value="Linker_histone"/>
    <property type="match status" value="1"/>
</dbReference>
<evidence type="ECO:0000259" key="3">
    <source>
        <dbReference type="PROSITE" id="PS51504"/>
    </source>
</evidence>
<evidence type="ECO:0000256" key="2">
    <source>
        <dbReference type="SAM" id="MobiDB-lite"/>
    </source>
</evidence>
<dbReference type="PRINTS" id="PR00624">
    <property type="entry name" value="HISTONEH5"/>
</dbReference>
<dbReference type="SUPFAM" id="SSF46785">
    <property type="entry name" value="Winged helix' DNA-binding domain"/>
    <property type="match status" value="1"/>
</dbReference>
<dbReference type="GO" id="GO:0030527">
    <property type="term" value="F:structural constituent of chromatin"/>
    <property type="evidence" value="ECO:0007669"/>
    <property type="project" value="InterPro"/>
</dbReference>
<evidence type="ECO:0000256" key="1">
    <source>
        <dbReference type="ARBA" id="ARBA00023125"/>
    </source>
</evidence>
<dbReference type="InterPro" id="IPR005819">
    <property type="entry name" value="H1/H5"/>
</dbReference>
<reference evidence="4" key="3">
    <citation type="submission" date="2025-09" db="UniProtKB">
        <authorList>
            <consortium name="Ensembl"/>
        </authorList>
    </citation>
    <scope>IDENTIFICATION</scope>
    <source>
        <strain evidence="4">broiler</strain>
    </source>
</reference>
<keyword evidence="1" id="KW-0238">DNA-binding</keyword>
<dbReference type="FunCoup" id="A0A8V1A3E8">
    <property type="interactions" value="579"/>
</dbReference>
<dbReference type="Gene3D" id="1.10.10.10">
    <property type="entry name" value="Winged helix-like DNA-binding domain superfamily/Winged helix DNA-binding domain"/>
    <property type="match status" value="1"/>
</dbReference>
<dbReference type="SMART" id="SM00526">
    <property type="entry name" value="H15"/>
    <property type="match status" value="1"/>
</dbReference>
<feature type="compositionally biased region" description="Pro residues" evidence="2">
    <location>
        <begin position="344"/>
        <end position="353"/>
    </location>
</feature>
<feature type="compositionally biased region" description="Basic residues" evidence="2">
    <location>
        <begin position="41"/>
        <end position="52"/>
    </location>
</feature>
<feature type="region of interest" description="Disordered" evidence="2">
    <location>
        <begin position="1"/>
        <end position="58"/>
    </location>
</feature>
<reference evidence="4" key="1">
    <citation type="submission" date="2020-11" db="EMBL/GenBank/DDBJ databases">
        <title>Gallus gallus (Chicken) genome, bGalGal1, GRCg7b, maternal haplotype autosomes + Z &amp; W.</title>
        <authorList>
            <person name="Warren W."/>
            <person name="Formenti G."/>
            <person name="Fedrigo O."/>
            <person name="Haase B."/>
            <person name="Mountcastle J."/>
            <person name="Balacco J."/>
            <person name="Tracey A."/>
            <person name="Schneider V."/>
            <person name="Okimoto R."/>
            <person name="Cheng H."/>
            <person name="Hawken R."/>
            <person name="Howe K."/>
            <person name="Jarvis E.D."/>
        </authorList>
    </citation>
    <scope>NUCLEOTIDE SEQUENCE [LARGE SCALE GENOMIC DNA]</scope>
    <source>
        <strain evidence="4">Broiler</strain>
    </source>
</reference>